<protein>
    <submittedName>
        <fullName evidence="2">Uncharacterized protein</fullName>
    </submittedName>
</protein>
<sequence length="105" mass="11600">MSYFNNDTNTGEGGGGSFGSYYNSNAGSAYDDDYLYCATVHPPTAQTNLDEMKAEQAALRVALTSAAAENTVRKVEQLTEDAIWEFDWQDPEQSQDQSSARTVWQ</sequence>
<dbReference type="Proteomes" id="UP000322245">
    <property type="component" value="Unassembled WGS sequence"/>
</dbReference>
<reference evidence="2 3" key="1">
    <citation type="submission" date="2017-05" db="EMBL/GenBank/DDBJ databases">
        <title>The Genome Sequence of Tsuchiyaea wingfieldii DSM 27421.</title>
        <authorList>
            <person name="Cuomo C."/>
            <person name="Passer A."/>
            <person name="Billmyre B."/>
            <person name="Heitman J."/>
        </authorList>
    </citation>
    <scope>NUCLEOTIDE SEQUENCE [LARGE SCALE GENOMIC DNA]</scope>
    <source>
        <strain evidence="2 3">DSM 27421</strain>
    </source>
</reference>
<evidence type="ECO:0000256" key="1">
    <source>
        <dbReference type="SAM" id="MobiDB-lite"/>
    </source>
</evidence>
<dbReference type="AlphaFoldDB" id="A0A5D3ANS1"/>
<organism evidence="2 3">
    <name type="scientific">Cryptococcus floricola</name>
    <dbReference type="NCBI Taxonomy" id="2591691"/>
    <lineage>
        <taxon>Eukaryota</taxon>
        <taxon>Fungi</taxon>
        <taxon>Dikarya</taxon>
        <taxon>Basidiomycota</taxon>
        <taxon>Agaricomycotina</taxon>
        <taxon>Tremellomycetes</taxon>
        <taxon>Tremellales</taxon>
        <taxon>Cryptococcaceae</taxon>
        <taxon>Cryptococcus</taxon>
    </lineage>
</organism>
<feature type="region of interest" description="Disordered" evidence="1">
    <location>
        <begin position="1"/>
        <end position="22"/>
    </location>
</feature>
<evidence type="ECO:0000313" key="2">
    <source>
        <dbReference type="EMBL" id="TYJ53167.1"/>
    </source>
</evidence>
<accession>A0A5D3ANS1</accession>
<name>A0A5D3ANS1_9TREE</name>
<feature type="region of interest" description="Disordered" evidence="1">
    <location>
        <begin position="86"/>
        <end position="105"/>
    </location>
</feature>
<dbReference type="EMBL" id="NIDF01000099">
    <property type="protein sequence ID" value="TYJ53167.1"/>
    <property type="molecule type" value="Genomic_DNA"/>
</dbReference>
<comment type="caution">
    <text evidence="2">The sequence shown here is derived from an EMBL/GenBank/DDBJ whole genome shotgun (WGS) entry which is preliminary data.</text>
</comment>
<evidence type="ECO:0000313" key="3">
    <source>
        <dbReference type="Proteomes" id="UP000322245"/>
    </source>
</evidence>
<feature type="compositionally biased region" description="Low complexity" evidence="1">
    <location>
        <begin position="1"/>
        <end position="10"/>
    </location>
</feature>
<proteinExistence type="predicted"/>
<gene>
    <name evidence="2" type="ORF">B9479_006195</name>
</gene>
<keyword evidence="3" id="KW-1185">Reference proteome</keyword>
<feature type="compositionally biased region" description="Polar residues" evidence="1">
    <location>
        <begin position="91"/>
        <end position="105"/>
    </location>
</feature>